<reference evidence="9 10" key="1">
    <citation type="submission" date="2018-03" db="EMBL/GenBank/DDBJ databases">
        <title>Genome sequencing of Melaminivora sp.</title>
        <authorList>
            <person name="Kim S.-J."/>
            <person name="Heo J."/>
            <person name="Ahn J.-H."/>
            <person name="Kwon S.-W."/>
        </authorList>
    </citation>
    <scope>NUCLEOTIDE SEQUENCE [LARGE SCALE GENOMIC DNA]</scope>
    <source>
        <strain evidence="9 10">SC2-9</strain>
    </source>
</reference>
<dbReference type="AlphaFoldDB" id="A0A2R3QCN1"/>
<dbReference type="InterPro" id="IPR012341">
    <property type="entry name" value="6hp_glycosidase-like_sf"/>
</dbReference>
<dbReference type="OrthoDB" id="9766708at2"/>
<evidence type="ECO:0000313" key="9">
    <source>
        <dbReference type="EMBL" id="AVO49526.1"/>
    </source>
</evidence>
<feature type="chain" id="PRO_5015362847" description="cellulase" evidence="8">
    <location>
        <begin position="41"/>
        <end position="418"/>
    </location>
</feature>
<proteinExistence type="inferred from homology"/>
<evidence type="ECO:0000256" key="7">
    <source>
        <dbReference type="ARBA" id="ARBA00023326"/>
    </source>
</evidence>
<keyword evidence="7" id="KW-0624">Polysaccharide degradation</keyword>
<dbReference type="Gene3D" id="1.50.10.10">
    <property type="match status" value="1"/>
</dbReference>
<keyword evidence="10" id="KW-1185">Reference proteome</keyword>
<accession>A0A2R3QCN1</accession>
<keyword evidence="6" id="KW-0326">Glycosidase</keyword>
<dbReference type="RefSeq" id="WP_106683958.1">
    <property type="nucleotide sequence ID" value="NZ_CP027667.1"/>
</dbReference>
<dbReference type="PRINTS" id="PR00735">
    <property type="entry name" value="GLHYDRLASE8"/>
</dbReference>
<keyword evidence="5" id="KW-0136">Cellulose degradation</keyword>
<evidence type="ECO:0000256" key="1">
    <source>
        <dbReference type="ARBA" id="ARBA00000966"/>
    </source>
</evidence>
<evidence type="ECO:0000256" key="6">
    <source>
        <dbReference type="ARBA" id="ARBA00023295"/>
    </source>
</evidence>
<evidence type="ECO:0000256" key="5">
    <source>
        <dbReference type="ARBA" id="ARBA00023001"/>
    </source>
</evidence>
<name>A0A2R3QCN1_9BURK</name>
<dbReference type="InterPro" id="IPR008928">
    <property type="entry name" value="6-hairpin_glycosidase_sf"/>
</dbReference>
<protein>
    <recommendedName>
        <fullName evidence="3">cellulase</fullName>
        <ecNumber evidence="3">3.2.1.4</ecNumber>
    </recommendedName>
</protein>
<evidence type="ECO:0000256" key="8">
    <source>
        <dbReference type="SAM" id="SignalP"/>
    </source>
</evidence>
<sequence>MPTACPPATPPAPLNVRRPRHRRAAALAAAWALVSVPALAADDCAAAAAWPLWQQFAQRFMQADGRVIDYSVAQQHSTSEGQSYAMFFALVARDRERFDKLWNWSVANLSGGDVAAQLPAWQWGRKDDGSWGVVDANAASDANLWFAYALAEAGRVWAEPRYTAQAQALVALIAKHEVAELPGLGATLLPATQGFMIGPRTWRLNPSYLPVPLARAMQQLDPKGPWKAVLDSHARMLGETTPKGFVADWVAWHVPEGGGTGAFITDPQKSDVGSYDAIRAYLWAGMTPRSDPLAPLLQKRLGGMASLLQGGASVPPEQVHVSIGHVDGQAPVGFSAALLPYLQAAGAQGALKTQQERVRRELLEAPKDAPARYYDQVLGLFGTGFMEQRYQFLPTGRLQLRWEKACPQKGRSATTTTR</sequence>
<dbReference type="KEGG" id="mela:C6568_09780"/>
<evidence type="ECO:0000313" key="10">
    <source>
        <dbReference type="Proteomes" id="UP000237925"/>
    </source>
</evidence>
<dbReference type="Pfam" id="PF01270">
    <property type="entry name" value="Glyco_hydro_8"/>
    <property type="match status" value="1"/>
</dbReference>
<evidence type="ECO:0000256" key="4">
    <source>
        <dbReference type="ARBA" id="ARBA00022801"/>
    </source>
</evidence>
<comment type="catalytic activity">
    <reaction evidence="1">
        <text>Endohydrolysis of (1-&gt;4)-beta-D-glucosidic linkages in cellulose, lichenin and cereal beta-D-glucans.</text>
        <dbReference type="EC" id="3.2.1.4"/>
    </reaction>
</comment>
<dbReference type="InterPro" id="IPR002037">
    <property type="entry name" value="Glyco_hydro_8"/>
</dbReference>
<dbReference type="Proteomes" id="UP000237925">
    <property type="component" value="Chromosome"/>
</dbReference>
<organism evidence="9 10">
    <name type="scientific">Melaminivora suipulveris</name>
    <dbReference type="NCBI Taxonomy" id="2109913"/>
    <lineage>
        <taxon>Bacteria</taxon>
        <taxon>Pseudomonadati</taxon>
        <taxon>Pseudomonadota</taxon>
        <taxon>Betaproteobacteria</taxon>
        <taxon>Burkholderiales</taxon>
        <taxon>Comamonadaceae</taxon>
        <taxon>Melaminivora</taxon>
    </lineage>
</organism>
<keyword evidence="7" id="KW-0119">Carbohydrate metabolism</keyword>
<dbReference type="GO" id="GO:0030245">
    <property type="term" value="P:cellulose catabolic process"/>
    <property type="evidence" value="ECO:0007669"/>
    <property type="project" value="UniProtKB-KW"/>
</dbReference>
<dbReference type="SUPFAM" id="SSF48208">
    <property type="entry name" value="Six-hairpin glycosidases"/>
    <property type="match status" value="1"/>
</dbReference>
<keyword evidence="8" id="KW-0732">Signal</keyword>
<gene>
    <name evidence="9" type="ORF">C6568_09780</name>
</gene>
<evidence type="ECO:0000256" key="3">
    <source>
        <dbReference type="ARBA" id="ARBA00012601"/>
    </source>
</evidence>
<dbReference type="EMBL" id="CP027667">
    <property type="protein sequence ID" value="AVO49526.1"/>
    <property type="molecule type" value="Genomic_DNA"/>
</dbReference>
<dbReference type="GO" id="GO:0008810">
    <property type="term" value="F:cellulase activity"/>
    <property type="evidence" value="ECO:0007669"/>
    <property type="project" value="UniProtKB-EC"/>
</dbReference>
<dbReference type="NCBIfam" id="NF008305">
    <property type="entry name" value="PRK11097.1"/>
    <property type="match status" value="1"/>
</dbReference>
<comment type="similarity">
    <text evidence="2">Belongs to the glycosyl hydrolase 8 (cellulase D) family.</text>
</comment>
<keyword evidence="4" id="KW-0378">Hydrolase</keyword>
<feature type="signal peptide" evidence="8">
    <location>
        <begin position="1"/>
        <end position="40"/>
    </location>
</feature>
<dbReference type="EC" id="3.2.1.4" evidence="3"/>
<evidence type="ECO:0000256" key="2">
    <source>
        <dbReference type="ARBA" id="ARBA00009209"/>
    </source>
</evidence>